<sequence length="219" mass="23952">MYGMVGYYANSSGVTDTVWEHAYVTDGVARLGSSPFFGTYWTSLHTWSSIPWYCYLLPNTVGDTLAFSVRLKNPTTGSGSVSAWDVGLFMVGDQNTAGVSLIGNTLNQHYTYLRVGSEDVVNQASLVRTFDNWTVVKLQAVKIPGSTLHTLSVSLDGTIIQSINYDPVADGIGQISRFEISFKGSGSVDWFRVSGSGSGTGLLRNEFDDMSFWSGLEWY</sequence>
<dbReference type="AlphaFoldDB" id="A0A512RMU1"/>
<protein>
    <recommendedName>
        <fullName evidence="3">Beta-xylosidase C-terminal Concanavalin A-like domain-containing protein</fullName>
    </recommendedName>
</protein>
<dbReference type="Proteomes" id="UP000321436">
    <property type="component" value="Unassembled WGS sequence"/>
</dbReference>
<dbReference type="EMBL" id="BKAU01000004">
    <property type="protein sequence ID" value="GEP97024.1"/>
    <property type="molecule type" value="Genomic_DNA"/>
</dbReference>
<gene>
    <name evidence="1" type="ORF">CCY01nite_32840</name>
</gene>
<evidence type="ECO:0000313" key="1">
    <source>
        <dbReference type="EMBL" id="GEP97024.1"/>
    </source>
</evidence>
<evidence type="ECO:0000313" key="2">
    <source>
        <dbReference type="Proteomes" id="UP000321436"/>
    </source>
</evidence>
<comment type="caution">
    <text evidence="1">The sequence shown here is derived from an EMBL/GenBank/DDBJ whole genome shotgun (WGS) entry which is preliminary data.</text>
</comment>
<name>A0A512RMU1_9BACT</name>
<accession>A0A512RMU1</accession>
<proteinExistence type="predicted"/>
<organism evidence="1 2">
    <name type="scientific">Chitinophaga cymbidii</name>
    <dbReference type="NCBI Taxonomy" id="1096750"/>
    <lineage>
        <taxon>Bacteria</taxon>
        <taxon>Pseudomonadati</taxon>
        <taxon>Bacteroidota</taxon>
        <taxon>Chitinophagia</taxon>
        <taxon>Chitinophagales</taxon>
        <taxon>Chitinophagaceae</taxon>
        <taxon>Chitinophaga</taxon>
    </lineage>
</organism>
<reference evidence="1 2" key="1">
    <citation type="submission" date="2019-07" db="EMBL/GenBank/DDBJ databases">
        <title>Whole genome shotgun sequence of Chitinophaga cymbidii NBRC 109752.</title>
        <authorList>
            <person name="Hosoyama A."/>
            <person name="Uohara A."/>
            <person name="Ohji S."/>
            <person name="Ichikawa N."/>
        </authorList>
    </citation>
    <scope>NUCLEOTIDE SEQUENCE [LARGE SCALE GENOMIC DNA]</scope>
    <source>
        <strain evidence="1 2">NBRC 109752</strain>
    </source>
</reference>
<keyword evidence="2" id="KW-1185">Reference proteome</keyword>
<evidence type="ECO:0008006" key="3">
    <source>
        <dbReference type="Google" id="ProtNLM"/>
    </source>
</evidence>